<comment type="subcellular location">
    <subcellularLocation>
        <location evidence="1">Cell membrane</location>
        <topology evidence="1">Multi-pass membrane protein</topology>
    </subcellularLocation>
</comment>
<evidence type="ECO:0000256" key="7">
    <source>
        <dbReference type="SAM" id="Phobius"/>
    </source>
</evidence>
<feature type="transmembrane region" description="Helical" evidence="7">
    <location>
        <begin position="176"/>
        <end position="194"/>
    </location>
</feature>
<feature type="transmembrane region" description="Helical" evidence="7">
    <location>
        <begin position="232"/>
        <end position="252"/>
    </location>
</feature>
<feature type="transmembrane region" description="Helical" evidence="7">
    <location>
        <begin position="272"/>
        <end position="291"/>
    </location>
</feature>
<feature type="domain" description="Acyltransferase 3" evidence="8">
    <location>
        <begin position="35"/>
        <end position="346"/>
    </location>
</feature>
<gene>
    <name evidence="9" type="ORF">DFP75_106152</name>
</gene>
<dbReference type="RefSeq" id="WP_110576431.1">
    <property type="nucleotide sequence ID" value="NZ_QKLW01000006.1"/>
</dbReference>
<feature type="transmembrane region" description="Helical" evidence="7">
    <location>
        <begin position="67"/>
        <end position="84"/>
    </location>
</feature>
<evidence type="ECO:0000313" key="10">
    <source>
        <dbReference type="Proteomes" id="UP000247551"/>
    </source>
</evidence>
<sequence length="377" mass="43038">MNITQKPTLMDIEVSKKPSVDESSPVKAKKSTRIIEFDYLRGLAIVLIVMGHSVTNTNDGFPVWLENLIRGGTGVFVFISGFFFHHIFAQRFDYKNFMSKKVKNVLVPFLSVSAFALVANFFVFLFVDHANVMEALSMCWELIQQGFVLFPHWYIPFIMVTFLCSGLHFRYLKLPLFTQLSILALFSLTAVVIHRPDGNINVLQSVVYFTPFYLVGMLYSQYLDWMKKHYRYFLIAAIIAVVTTVWLQTSVLFHAGGYHKPAFEWAGIDLQFIQKMGLCVLFVGFCSHLVWPALGKHLIMLASISFAIFFLHPLLSMIWGNTKYILLNAGYIEPNTTLAYSLISSVCLFVFQFYGSVWLIGKLKRLFGSKSRLLIGA</sequence>
<dbReference type="GO" id="GO:0005886">
    <property type="term" value="C:plasma membrane"/>
    <property type="evidence" value="ECO:0007669"/>
    <property type="project" value="UniProtKB-SubCell"/>
</dbReference>
<accession>A0A318UY31</accession>
<dbReference type="GO" id="GO:0009246">
    <property type="term" value="P:enterobacterial common antigen biosynthetic process"/>
    <property type="evidence" value="ECO:0007669"/>
    <property type="project" value="TreeGrafter"/>
</dbReference>
<keyword evidence="5 7" id="KW-1133">Transmembrane helix</keyword>
<protein>
    <submittedName>
        <fullName evidence="9">Fucose 4-O-acetylase-like acetyltransferase</fullName>
    </submittedName>
</protein>
<keyword evidence="10" id="KW-1185">Reference proteome</keyword>
<organism evidence="9 10">
    <name type="scientific">Marinomonas alcarazii</name>
    <dbReference type="NCBI Taxonomy" id="491949"/>
    <lineage>
        <taxon>Bacteria</taxon>
        <taxon>Pseudomonadati</taxon>
        <taxon>Pseudomonadota</taxon>
        <taxon>Gammaproteobacteria</taxon>
        <taxon>Oceanospirillales</taxon>
        <taxon>Oceanospirillaceae</taxon>
        <taxon>Marinomonas</taxon>
    </lineage>
</organism>
<evidence type="ECO:0000256" key="2">
    <source>
        <dbReference type="ARBA" id="ARBA00007400"/>
    </source>
</evidence>
<feature type="transmembrane region" description="Helical" evidence="7">
    <location>
        <begin position="200"/>
        <end position="220"/>
    </location>
</feature>
<feature type="transmembrane region" description="Helical" evidence="7">
    <location>
        <begin position="339"/>
        <end position="360"/>
    </location>
</feature>
<dbReference type="GO" id="GO:0016413">
    <property type="term" value="F:O-acetyltransferase activity"/>
    <property type="evidence" value="ECO:0007669"/>
    <property type="project" value="TreeGrafter"/>
</dbReference>
<feature type="transmembrane region" description="Helical" evidence="7">
    <location>
        <begin position="39"/>
        <end position="55"/>
    </location>
</feature>
<evidence type="ECO:0000256" key="5">
    <source>
        <dbReference type="ARBA" id="ARBA00022989"/>
    </source>
</evidence>
<keyword evidence="3" id="KW-1003">Cell membrane</keyword>
<evidence type="ECO:0000256" key="1">
    <source>
        <dbReference type="ARBA" id="ARBA00004651"/>
    </source>
</evidence>
<comment type="caution">
    <text evidence="9">The sequence shown here is derived from an EMBL/GenBank/DDBJ whole genome shotgun (WGS) entry which is preliminary data.</text>
</comment>
<dbReference type="PANTHER" id="PTHR40074:SF2">
    <property type="entry name" value="O-ACETYLTRANSFERASE WECH"/>
    <property type="match status" value="1"/>
</dbReference>
<dbReference type="Pfam" id="PF01757">
    <property type="entry name" value="Acyl_transf_3"/>
    <property type="match status" value="1"/>
</dbReference>
<comment type="similarity">
    <text evidence="2">Belongs to the acyltransferase 3 family.</text>
</comment>
<keyword evidence="6 7" id="KW-0472">Membrane</keyword>
<name>A0A318UY31_9GAMM</name>
<reference evidence="9 10" key="1">
    <citation type="submission" date="2018-06" db="EMBL/GenBank/DDBJ databases">
        <title>Genomic Encyclopedia of Type Strains, Phase III (KMG-III): the genomes of soil and plant-associated and newly described type strains.</title>
        <authorList>
            <person name="Whitman W."/>
        </authorList>
    </citation>
    <scope>NUCLEOTIDE SEQUENCE [LARGE SCALE GENOMIC DNA]</scope>
    <source>
        <strain evidence="9 10">CECT 7730</strain>
    </source>
</reference>
<dbReference type="EMBL" id="QKLW01000006">
    <property type="protein sequence ID" value="PYF80511.1"/>
    <property type="molecule type" value="Genomic_DNA"/>
</dbReference>
<evidence type="ECO:0000313" key="9">
    <source>
        <dbReference type="EMBL" id="PYF80511.1"/>
    </source>
</evidence>
<evidence type="ECO:0000259" key="8">
    <source>
        <dbReference type="Pfam" id="PF01757"/>
    </source>
</evidence>
<proteinExistence type="inferred from homology"/>
<dbReference type="InterPro" id="IPR002656">
    <property type="entry name" value="Acyl_transf_3_dom"/>
</dbReference>
<dbReference type="PANTHER" id="PTHR40074">
    <property type="entry name" value="O-ACETYLTRANSFERASE WECH"/>
    <property type="match status" value="1"/>
</dbReference>
<keyword evidence="9" id="KW-0808">Transferase</keyword>
<keyword evidence="4 7" id="KW-0812">Transmembrane</keyword>
<dbReference type="Proteomes" id="UP000247551">
    <property type="component" value="Unassembled WGS sequence"/>
</dbReference>
<evidence type="ECO:0000256" key="4">
    <source>
        <dbReference type="ARBA" id="ARBA00022692"/>
    </source>
</evidence>
<evidence type="ECO:0000256" key="6">
    <source>
        <dbReference type="ARBA" id="ARBA00023136"/>
    </source>
</evidence>
<feature type="transmembrane region" description="Helical" evidence="7">
    <location>
        <begin position="147"/>
        <end position="169"/>
    </location>
</feature>
<feature type="transmembrane region" description="Helical" evidence="7">
    <location>
        <begin position="298"/>
        <end position="319"/>
    </location>
</feature>
<dbReference type="AlphaFoldDB" id="A0A318UY31"/>
<feature type="transmembrane region" description="Helical" evidence="7">
    <location>
        <begin position="105"/>
        <end position="127"/>
    </location>
</feature>
<evidence type="ECO:0000256" key="3">
    <source>
        <dbReference type="ARBA" id="ARBA00022475"/>
    </source>
</evidence>